<evidence type="ECO:0000313" key="1">
    <source>
        <dbReference type="EMBL" id="GLC62413.1"/>
    </source>
</evidence>
<accession>A0A9W6FAK4</accession>
<name>A0A9W6FAK4_9CHLO</name>
<gene>
    <name evidence="1" type="primary">PLEST011289</name>
    <name evidence="1" type="ORF">PLESTB_001896800</name>
</gene>
<proteinExistence type="predicted"/>
<evidence type="ECO:0000313" key="2">
    <source>
        <dbReference type="Proteomes" id="UP001165080"/>
    </source>
</evidence>
<sequence length="216" mass="24758">MASVTNRGGPASCAPLRGLSITCAARRPYGSRQGLARPWARRVAAAAIGDEGGLLFLNNGECLSLERRKRAQLGPCFELSWEDALRVQLEALQNNNVPYSDHGVEVLYRFANFDPFVRAKYFGRSLDLGQFERFRRVMHSPFYATLLDHSGWEVLSTLQVNEGMWCARVLVHDTHRLEQRTYAITMLQRLGGHYDGYWYTDRWVCENQDVRKLWAD</sequence>
<comment type="caution">
    <text evidence="1">The sequence shown here is derived from an EMBL/GenBank/DDBJ whole genome shotgun (WGS) entry which is preliminary data.</text>
</comment>
<keyword evidence="2" id="KW-1185">Reference proteome</keyword>
<dbReference type="PANTHER" id="PTHR35716">
    <property type="entry name" value="OS05G0574700 PROTEIN-RELATED"/>
    <property type="match status" value="1"/>
</dbReference>
<protein>
    <submittedName>
        <fullName evidence="1">Uncharacterized protein</fullName>
    </submittedName>
</protein>
<dbReference type="Proteomes" id="UP001165080">
    <property type="component" value="Unassembled WGS sequence"/>
</dbReference>
<dbReference type="AlphaFoldDB" id="A0A9W6FAK4"/>
<organism evidence="1 2">
    <name type="scientific">Pleodorina starrii</name>
    <dbReference type="NCBI Taxonomy" id="330485"/>
    <lineage>
        <taxon>Eukaryota</taxon>
        <taxon>Viridiplantae</taxon>
        <taxon>Chlorophyta</taxon>
        <taxon>core chlorophytes</taxon>
        <taxon>Chlorophyceae</taxon>
        <taxon>CS clade</taxon>
        <taxon>Chlamydomonadales</taxon>
        <taxon>Volvocaceae</taxon>
        <taxon>Pleodorina</taxon>
    </lineage>
</organism>
<dbReference type="EMBL" id="BRXU01000064">
    <property type="protein sequence ID" value="GLC62413.1"/>
    <property type="molecule type" value="Genomic_DNA"/>
</dbReference>
<dbReference type="PANTHER" id="PTHR35716:SF1">
    <property type="entry name" value="OS05G0574700 PROTEIN"/>
    <property type="match status" value="1"/>
</dbReference>
<reference evidence="1 2" key="1">
    <citation type="journal article" date="2023" name="Commun. Biol.">
        <title>Reorganization of the ancestral sex-determining regions during the evolution of trioecy in Pleodorina starrii.</title>
        <authorList>
            <person name="Takahashi K."/>
            <person name="Suzuki S."/>
            <person name="Kawai-Toyooka H."/>
            <person name="Yamamoto K."/>
            <person name="Hamaji T."/>
            <person name="Ootsuki R."/>
            <person name="Yamaguchi H."/>
            <person name="Kawachi M."/>
            <person name="Higashiyama T."/>
            <person name="Nozaki H."/>
        </authorList>
    </citation>
    <scope>NUCLEOTIDE SEQUENCE [LARGE SCALE GENOMIC DNA]</scope>
    <source>
        <strain evidence="1 2">NIES-4479</strain>
    </source>
</reference>